<name>A0A1U9ZW07_9ACTN</name>
<evidence type="ECO:0000313" key="3">
    <source>
        <dbReference type="Proteomes" id="UP000190797"/>
    </source>
</evidence>
<dbReference type="RefSeq" id="WP_080038261.1">
    <property type="nucleotide sequence ID" value="NZ_CP017717.1"/>
</dbReference>
<evidence type="ECO:0000256" key="1">
    <source>
        <dbReference type="SAM" id="Phobius"/>
    </source>
</evidence>
<organism evidence="2 3">
    <name type="scientific">[Actinomadura] parvosata subsp. kistnae</name>
    <dbReference type="NCBI Taxonomy" id="1909395"/>
    <lineage>
        <taxon>Bacteria</taxon>
        <taxon>Bacillati</taxon>
        <taxon>Actinomycetota</taxon>
        <taxon>Actinomycetes</taxon>
        <taxon>Streptosporangiales</taxon>
        <taxon>Streptosporangiaceae</taxon>
        <taxon>Nonomuraea</taxon>
    </lineage>
</organism>
<proteinExistence type="predicted"/>
<gene>
    <name evidence="2" type="ORF">BKM31_12110</name>
</gene>
<dbReference type="EMBL" id="CP017717">
    <property type="protein sequence ID" value="AQZ62117.1"/>
    <property type="molecule type" value="Genomic_DNA"/>
</dbReference>
<sequence length="65" mass="6568">MLGLFPAVDLLAEVRPADGIVPELSPFVHVPALPLNGTAAAPALALALAAAGPAFLRRRDLALSA</sequence>
<dbReference type="STRING" id="1909395.BKM31_12110"/>
<accession>A0A1U9ZW07</accession>
<dbReference type="AlphaFoldDB" id="A0A1U9ZW07"/>
<keyword evidence="1" id="KW-0472">Membrane</keyword>
<evidence type="ECO:0000313" key="2">
    <source>
        <dbReference type="EMBL" id="AQZ62117.1"/>
    </source>
</evidence>
<feature type="transmembrane region" description="Helical" evidence="1">
    <location>
        <begin position="39"/>
        <end position="56"/>
    </location>
</feature>
<dbReference type="KEGG" id="noa:BKM31_12110"/>
<dbReference type="Proteomes" id="UP000190797">
    <property type="component" value="Chromosome"/>
</dbReference>
<keyword evidence="1" id="KW-1133">Transmembrane helix</keyword>
<reference evidence="3" key="1">
    <citation type="journal article" date="2017" name="Med. Chem. Commun.">
        <title>Nonomuraea sp. ATCC 55076 harbours the largest actinomycete chromosome to date and the kistamicin biosynthetic gene cluster.</title>
        <authorList>
            <person name="Nazari B."/>
            <person name="Forneris C.C."/>
            <person name="Gibson M.I."/>
            <person name="Moon K."/>
            <person name="Schramma K.R."/>
            <person name="Seyedsayamdost M.R."/>
        </authorList>
    </citation>
    <scope>NUCLEOTIDE SEQUENCE [LARGE SCALE GENOMIC DNA]</scope>
    <source>
        <strain evidence="3">ATCC 55076</strain>
    </source>
</reference>
<keyword evidence="1" id="KW-0812">Transmembrane</keyword>
<keyword evidence="3" id="KW-1185">Reference proteome</keyword>
<protein>
    <submittedName>
        <fullName evidence="2">Uncharacterized protein</fullName>
    </submittedName>
</protein>